<dbReference type="GO" id="GO:0016705">
    <property type="term" value="F:oxidoreductase activity, acting on paired donors, with incorporation or reduction of molecular oxygen"/>
    <property type="evidence" value="ECO:0007669"/>
    <property type="project" value="InterPro"/>
</dbReference>
<keyword evidence="6 8" id="KW-0503">Monooxygenase</keyword>
<keyword evidence="3 7" id="KW-0479">Metal-binding</keyword>
<evidence type="ECO:0000256" key="9">
    <source>
        <dbReference type="SAM" id="Phobius"/>
    </source>
</evidence>
<comment type="cofactor">
    <cofactor evidence="7">
        <name>heme</name>
        <dbReference type="ChEBI" id="CHEBI:30413"/>
    </cofactor>
</comment>
<sequence length="518" mass="58811">MDAMDFVVNYLNATAIGFVCVILFCMFLCHPLKFSQGKEAPKVAGAWPILGHLPLLSGSQTPHRMLGALADKYGPIFSIKIGVKEALVINNWEVAKECFTTNDRVVSSRPKIAASEHLGYNQALFGVAPYGPYWRQLRRIIALEILSSHRIEQLQHIFVSEVQSFIKELYDVWCSKKNESGYALVELKERFSHLTFNIIIRILTGKRCFGGATVDDEKAQRCVKAIKEFLRLFGVFTVGDAIPWLRWFDFGGHEKSMKETAKELDQILSEWLEEHRQNRALDENNHRVEDFMDVMLSLFDGKTIHGIDADTIIKSTLLAIIVAATDTISVTLTWTISLLLRNPFVLEKVKEELDVQVGKQRCVSQSDISKLMYLQATVKETLRLYPSVPLSTPREFTENCTINGYTVNKGTRLITNIWKIHTDSNVWSDALEFKPERFLTTYKDIDMKGQHFELLPFGAGRRICPGISFSLQVVHLTLASFLHSFKILNSSNEPIDMSEIFGMTNSKATPLEILIKPR</sequence>
<dbReference type="PRINTS" id="PR00385">
    <property type="entry name" value="P450"/>
</dbReference>
<evidence type="ECO:0000313" key="10">
    <source>
        <dbReference type="EMBL" id="KAK7381348.1"/>
    </source>
</evidence>
<dbReference type="PROSITE" id="PS00086">
    <property type="entry name" value="CYTOCHROME_P450"/>
    <property type="match status" value="1"/>
</dbReference>
<dbReference type="GO" id="GO:0020037">
    <property type="term" value="F:heme binding"/>
    <property type="evidence" value="ECO:0007669"/>
    <property type="project" value="InterPro"/>
</dbReference>
<dbReference type="CDD" id="cd20654">
    <property type="entry name" value="CYP82"/>
    <property type="match status" value="1"/>
</dbReference>
<reference evidence="10 11" key="1">
    <citation type="submission" date="2024-01" db="EMBL/GenBank/DDBJ databases">
        <title>The genomes of 5 underutilized Papilionoideae crops provide insights into root nodulation and disease resistanc.</title>
        <authorList>
            <person name="Jiang F."/>
        </authorList>
    </citation>
    <scope>NUCLEOTIDE SEQUENCE [LARGE SCALE GENOMIC DNA]</scope>
    <source>
        <strain evidence="10">DUOXIRENSHENG_FW03</strain>
        <tissue evidence="10">Leaves</tissue>
    </source>
</reference>
<dbReference type="PANTHER" id="PTHR47947:SF18">
    <property type="entry name" value="CYTOCHROME P450 82A2"/>
    <property type="match status" value="1"/>
</dbReference>
<evidence type="ECO:0000256" key="1">
    <source>
        <dbReference type="ARBA" id="ARBA00010617"/>
    </source>
</evidence>
<dbReference type="InterPro" id="IPR002401">
    <property type="entry name" value="Cyt_P450_E_grp-I"/>
</dbReference>
<evidence type="ECO:0000256" key="3">
    <source>
        <dbReference type="ARBA" id="ARBA00022723"/>
    </source>
</evidence>
<dbReference type="InterPro" id="IPR050651">
    <property type="entry name" value="Plant_Cytochrome_P450_Monoox"/>
</dbReference>
<keyword evidence="4 8" id="KW-0560">Oxidoreductase</keyword>
<evidence type="ECO:0000256" key="6">
    <source>
        <dbReference type="ARBA" id="ARBA00023033"/>
    </source>
</evidence>
<dbReference type="InterPro" id="IPR001128">
    <property type="entry name" value="Cyt_P450"/>
</dbReference>
<dbReference type="Proteomes" id="UP001386955">
    <property type="component" value="Unassembled WGS sequence"/>
</dbReference>
<evidence type="ECO:0000313" key="11">
    <source>
        <dbReference type="Proteomes" id="UP001386955"/>
    </source>
</evidence>
<dbReference type="SUPFAM" id="SSF48264">
    <property type="entry name" value="Cytochrome P450"/>
    <property type="match status" value="1"/>
</dbReference>
<dbReference type="PANTHER" id="PTHR47947">
    <property type="entry name" value="CYTOCHROME P450 82C3-RELATED"/>
    <property type="match status" value="1"/>
</dbReference>
<comment type="similarity">
    <text evidence="1 8">Belongs to the cytochrome P450 family.</text>
</comment>
<evidence type="ECO:0000256" key="8">
    <source>
        <dbReference type="RuleBase" id="RU000461"/>
    </source>
</evidence>
<keyword evidence="5 7" id="KW-0408">Iron</keyword>
<keyword evidence="2 7" id="KW-0349">Heme</keyword>
<organism evidence="10 11">
    <name type="scientific">Psophocarpus tetragonolobus</name>
    <name type="common">Winged bean</name>
    <name type="synonym">Dolichos tetragonolobus</name>
    <dbReference type="NCBI Taxonomy" id="3891"/>
    <lineage>
        <taxon>Eukaryota</taxon>
        <taxon>Viridiplantae</taxon>
        <taxon>Streptophyta</taxon>
        <taxon>Embryophyta</taxon>
        <taxon>Tracheophyta</taxon>
        <taxon>Spermatophyta</taxon>
        <taxon>Magnoliopsida</taxon>
        <taxon>eudicotyledons</taxon>
        <taxon>Gunneridae</taxon>
        <taxon>Pentapetalae</taxon>
        <taxon>rosids</taxon>
        <taxon>fabids</taxon>
        <taxon>Fabales</taxon>
        <taxon>Fabaceae</taxon>
        <taxon>Papilionoideae</taxon>
        <taxon>50 kb inversion clade</taxon>
        <taxon>NPAAA clade</taxon>
        <taxon>indigoferoid/millettioid clade</taxon>
        <taxon>Phaseoleae</taxon>
        <taxon>Psophocarpus</taxon>
    </lineage>
</organism>
<dbReference type="Gene3D" id="1.10.630.10">
    <property type="entry name" value="Cytochrome P450"/>
    <property type="match status" value="1"/>
</dbReference>
<accession>A0AAN9RSC1</accession>
<feature type="transmembrane region" description="Helical" evidence="9">
    <location>
        <begin position="6"/>
        <end position="29"/>
    </location>
</feature>
<gene>
    <name evidence="10" type="ORF">VNO78_33980</name>
</gene>
<dbReference type="FunFam" id="1.10.630.10:FF:000026">
    <property type="entry name" value="Cytochrome P450 82C4"/>
    <property type="match status" value="1"/>
</dbReference>
<dbReference type="Pfam" id="PF00067">
    <property type="entry name" value="p450"/>
    <property type="match status" value="1"/>
</dbReference>
<proteinExistence type="inferred from homology"/>
<feature type="binding site" description="axial binding residue" evidence="7">
    <location>
        <position position="464"/>
    </location>
    <ligand>
        <name>heme</name>
        <dbReference type="ChEBI" id="CHEBI:30413"/>
    </ligand>
    <ligandPart>
        <name>Fe</name>
        <dbReference type="ChEBI" id="CHEBI:18248"/>
    </ligandPart>
</feature>
<keyword evidence="9" id="KW-0472">Membrane</keyword>
<dbReference type="EMBL" id="JAYMYS010000009">
    <property type="protein sequence ID" value="KAK7381348.1"/>
    <property type="molecule type" value="Genomic_DNA"/>
</dbReference>
<name>A0AAN9RSC1_PSOTE</name>
<dbReference type="InterPro" id="IPR017972">
    <property type="entry name" value="Cyt_P450_CS"/>
</dbReference>
<comment type="caution">
    <text evidence="10">The sequence shown here is derived from an EMBL/GenBank/DDBJ whole genome shotgun (WGS) entry which is preliminary data.</text>
</comment>
<dbReference type="GO" id="GO:0005506">
    <property type="term" value="F:iron ion binding"/>
    <property type="evidence" value="ECO:0007669"/>
    <property type="project" value="InterPro"/>
</dbReference>
<evidence type="ECO:0000256" key="5">
    <source>
        <dbReference type="ARBA" id="ARBA00023004"/>
    </source>
</evidence>
<keyword evidence="11" id="KW-1185">Reference proteome</keyword>
<keyword evidence="9" id="KW-1133">Transmembrane helix</keyword>
<dbReference type="AlphaFoldDB" id="A0AAN9RSC1"/>
<evidence type="ECO:0000256" key="7">
    <source>
        <dbReference type="PIRSR" id="PIRSR602401-1"/>
    </source>
</evidence>
<protein>
    <recommendedName>
        <fullName evidence="12">Cytochrome P450</fullName>
    </recommendedName>
</protein>
<dbReference type="GO" id="GO:0004497">
    <property type="term" value="F:monooxygenase activity"/>
    <property type="evidence" value="ECO:0007669"/>
    <property type="project" value="UniProtKB-KW"/>
</dbReference>
<keyword evidence="9" id="KW-0812">Transmembrane</keyword>
<dbReference type="PRINTS" id="PR00463">
    <property type="entry name" value="EP450I"/>
</dbReference>
<evidence type="ECO:0000256" key="2">
    <source>
        <dbReference type="ARBA" id="ARBA00022617"/>
    </source>
</evidence>
<dbReference type="InterPro" id="IPR036396">
    <property type="entry name" value="Cyt_P450_sf"/>
</dbReference>
<evidence type="ECO:0008006" key="12">
    <source>
        <dbReference type="Google" id="ProtNLM"/>
    </source>
</evidence>
<evidence type="ECO:0000256" key="4">
    <source>
        <dbReference type="ARBA" id="ARBA00023002"/>
    </source>
</evidence>